<comment type="caution">
    <text evidence="10">The sequence shown here is derived from an EMBL/GenBank/DDBJ whole genome shotgun (WGS) entry which is preliminary data.</text>
</comment>
<name>A0ABQ5C899_9ASTR</name>
<dbReference type="InterPro" id="IPR036695">
    <property type="entry name" value="Arg-tRNA-synth_N_sf"/>
</dbReference>
<dbReference type="InterPro" id="IPR001278">
    <property type="entry name" value="Arg-tRNA-ligase"/>
</dbReference>
<dbReference type="PANTHER" id="PTHR20208">
    <property type="entry name" value="STRUCTURE-SPECIFIC ENDONUCLEASE SUBUNIT SLX1"/>
    <property type="match status" value="1"/>
</dbReference>
<dbReference type="Pfam" id="PF00750">
    <property type="entry name" value="tRNA-synt_1d"/>
    <property type="match status" value="1"/>
</dbReference>
<evidence type="ECO:0000256" key="6">
    <source>
        <dbReference type="RuleBase" id="RU363038"/>
    </source>
</evidence>
<dbReference type="Gene3D" id="3.40.1440.10">
    <property type="entry name" value="GIY-YIG endonuclease"/>
    <property type="match status" value="1"/>
</dbReference>
<dbReference type="InterPro" id="IPR050381">
    <property type="entry name" value="SLX1_endonuclease"/>
</dbReference>
<keyword evidence="10" id="KW-0378">Hydrolase</keyword>
<keyword evidence="2 6" id="KW-0547">Nucleotide-binding</keyword>
<evidence type="ECO:0000256" key="3">
    <source>
        <dbReference type="ARBA" id="ARBA00022840"/>
    </source>
</evidence>
<gene>
    <name evidence="10" type="ORF">Tco_0892209</name>
</gene>
<dbReference type="Gene3D" id="3.40.50.620">
    <property type="entry name" value="HUPs"/>
    <property type="match status" value="1"/>
</dbReference>
<dbReference type="Proteomes" id="UP001151760">
    <property type="component" value="Unassembled WGS sequence"/>
</dbReference>
<dbReference type="Gene3D" id="3.30.1360.70">
    <property type="entry name" value="Arginyl tRNA synthetase N-terminal domain"/>
    <property type="match status" value="1"/>
</dbReference>
<evidence type="ECO:0000256" key="1">
    <source>
        <dbReference type="ARBA" id="ARBA00022598"/>
    </source>
</evidence>
<reference evidence="10" key="2">
    <citation type="submission" date="2022-01" db="EMBL/GenBank/DDBJ databases">
        <authorList>
            <person name="Yamashiro T."/>
            <person name="Shiraishi A."/>
            <person name="Satake H."/>
            <person name="Nakayama K."/>
        </authorList>
    </citation>
    <scope>NUCLEOTIDE SEQUENCE</scope>
</reference>
<feature type="domain" description="Arginyl-tRNA synthetase catalytic core" evidence="8">
    <location>
        <begin position="137"/>
        <end position="305"/>
    </location>
</feature>
<proteinExistence type="inferred from homology"/>
<dbReference type="EMBL" id="BQNB010013956">
    <property type="protein sequence ID" value="GJT22272.1"/>
    <property type="molecule type" value="Genomic_DNA"/>
</dbReference>
<evidence type="ECO:0000256" key="4">
    <source>
        <dbReference type="ARBA" id="ARBA00023146"/>
    </source>
</evidence>
<sequence>MVVRSLNVDNDPFRPCEDDEEVLGPEQDLVRPPQEGTRMESNTFFNIFEEPLILVYFILTIQKKDWLVMQMQERSKALEEHKNNMKEYIEFLKSCDFITVIMQNLPAIDIIKSCSVAGPRYVNLILSKQWMAQSINRMLINGMDIIAPMLHVKREIVYFSLPNIAKEMHVGHLRLTIIGDTLALVLEFYKVEVLRSNHICWGLGYSVNDQATGELEMSYKASKKRFDDDLEFKMRAQEAMGGDVRYLKAWAQICEISRKGFVQVYERLDVHLEENGESFYNPCIGPTLDMLREKGLTESNIGAQVKSFTVNPRRRIRQHNGELCSGATRTKKKRPWEMVLCIHGFPTNTAALQFEWAWQHPVESLAVRKAAVEFKSLGGLANKIKLAYTMLTLPAWNNLNLTVNFFSTKYTKHYAGCPTLPTHMRVHIRSMDELPCYTEGYKEAEDDIFNFDNGSWDDEEPEKSGGSCNLEVPNEGVTMPVSVSKDHAYNQEVFSVSYAEIYEQPSYLNDMWDNDLEVRHEDVTMPAHVSTDCTENQEAFCVTNAGNNEQPSCLNDLWDNDLEAGHEDVTIPIVGSADQQNNKEAICVSDDEIDERPFCTKKHSPRSLFVDIPESSFTGSDYYSAVFPTMENENGKADCGRDKNEPRTTIAGSSHQVEVIDIFSPSPEYRIRSKRKKRGVSGVCPDIIDLTESPICV</sequence>
<dbReference type="PROSITE" id="PS00178">
    <property type="entry name" value="AA_TRNA_LIGASE_I"/>
    <property type="match status" value="1"/>
</dbReference>
<dbReference type="GO" id="GO:0004519">
    <property type="term" value="F:endonuclease activity"/>
    <property type="evidence" value="ECO:0007669"/>
    <property type="project" value="UniProtKB-KW"/>
</dbReference>
<keyword evidence="3 6" id="KW-0067">ATP-binding</keyword>
<evidence type="ECO:0000259" key="8">
    <source>
        <dbReference type="Pfam" id="PF00750"/>
    </source>
</evidence>
<dbReference type="InterPro" id="IPR035684">
    <property type="entry name" value="ArgRS_core"/>
</dbReference>
<keyword evidence="10" id="KW-0255">Endonuclease</keyword>
<evidence type="ECO:0000313" key="10">
    <source>
        <dbReference type="EMBL" id="GJT22272.1"/>
    </source>
</evidence>
<dbReference type="PRINTS" id="PR01038">
    <property type="entry name" value="TRNASYNTHARG"/>
</dbReference>
<dbReference type="InterPro" id="IPR001412">
    <property type="entry name" value="aa-tRNA-synth_I_CS"/>
</dbReference>
<dbReference type="CDD" id="cd10455">
    <property type="entry name" value="GIY-YIG_SLX1"/>
    <property type="match status" value="1"/>
</dbReference>
<keyword evidence="6" id="KW-0648">Protein biosynthesis</keyword>
<evidence type="ECO:0000256" key="7">
    <source>
        <dbReference type="SAM" id="MobiDB-lite"/>
    </source>
</evidence>
<feature type="region of interest" description="Disordered" evidence="7">
    <location>
        <begin position="1"/>
        <end position="22"/>
    </location>
</feature>
<dbReference type="InterPro" id="IPR000305">
    <property type="entry name" value="GIY-YIG_endonuc"/>
</dbReference>
<keyword evidence="11" id="KW-1185">Reference proteome</keyword>
<keyword evidence="4 6" id="KW-0030">Aminoacyl-tRNA synthetase</keyword>
<dbReference type="Pfam" id="PF01541">
    <property type="entry name" value="GIY-YIG"/>
    <property type="match status" value="1"/>
</dbReference>
<reference evidence="10" key="1">
    <citation type="journal article" date="2022" name="Int. J. Mol. Sci.">
        <title>Draft Genome of Tanacetum Coccineum: Genomic Comparison of Closely Related Tanacetum-Family Plants.</title>
        <authorList>
            <person name="Yamashiro T."/>
            <person name="Shiraishi A."/>
            <person name="Nakayama K."/>
            <person name="Satake H."/>
        </authorList>
    </citation>
    <scope>NUCLEOTIDE SEQUENCE</scope>
</reference>
<protein>
    <recommendedName>
        <fullName evidence="5">Arginyl-tRNA synthetase</fullName>
    </recommendedName>
</protein>
<evidence type="ECO:0000256" key="5">
    <source>
        <dbReference type="ARBA" id="ARBA00033033"/>
    </source>
</evidence>
<evidence type="ECO:0000313" key="11">
    <source>
        <dbReference type="Proteomes" id="UP001151760"/>
    </source>
</evidence>
<organism evidence="10 11">
    <name type="scientific">Tanacetum coccineum</name>
    <dbReference type="NCBI Taxonomy" id="301880"/>
    <lineage>
        <taxon>Eukaryota</taxon>
        <taxon>Viridiplantae</taxon>
        <taxon>Streptophyta</taxon>
        <taxon>Embryophyta</taxon>
        <taxon>Tracheophyta</taxon>
        <taxon>Spermatophyta</taxon>
        <taxon>Magnoliopsida</taxon>
        <taxon>eudicotyledons</taxon>
        <taxon>Gunneridae</taxon>
        <taxon>Pentapetalae</taxon>
        <taxon>asterids</taxon>
        <taxon>campanulids</taxon>
        <taxon>Asterales</taxon>
        <taxon>Asteraceae</taxon>
        <taxon>Asteroideae</taxon>
        <taxon>Anthemideae</taxon>
        <taxon>Anthemidinae</taxon>
        <taxon>Tanacetum</taxon>
    </lineage>
</organism>
<keyword evidence="10" id="KW-0540">Nuclease</keyword>
<comment type="similarity">
    <text evidence="6">Belongs to the class-I aminoacyl-tRNA synthetase family.</text>
</comment>
<dbReference type="InterPro" id="IPR035901">
    <property type="entry name" value="GIY-YIG_endonuc_sf"/>
</dbReference>
<dbReference type="InterPro" id="IPR014729">
    <property type="entry name" value="Rossmann-like_a/b/a_fold"/>
</dbReference>
<evidence type="ECO:0000256" key="2">
    <source>
        <dbReference type="ARBA" id="ARBA00022741"/>
    </source>
</evidence>
<dbReference type="PANTHER" id="PTHR20208:SF10">
    <property type="entry name" value="STRUCTURE-SPECIFIC ENDONUCLEASE SUBUNIT SLX1"/>
    <property type="match status" value="1"/>
</dbReference>
<accession>A0ABQ5C899</accession>
<feature type="domain" description="GIY-YIG" evidence="9">
    <location>
        <begin position="309"/>
        <end position="361"/>
    </location>
</feature>
<dbReference type="SUPFAM" id="SSF52374">
    <property type="entry name" value="Nucleotidylyl transferase"/>
    <property type="match status" value="1"/>
</dbReference>
<keyword evidence="1 6" id="KW-0436">Ligase</keyword>
<evidence type="ECO:0000259" key="9">
    <source>
        <dbReference type="Pfam" id="PF01541"/>
    </source>
</evidence>